<reference evidence="1 2" key="1">
    <citation type="submission" date="2016-10" db="EMBL/GenBank/DDBJ databases">
        <title>Evaluation of Human, Veterinary and Environmental Mycobacterium chelonae Isolates by Core Genome Phylogenomic Analysis, Targeted Gene Comparison, and Anti-microbial Susceptibility Patterns: A Tale of Mistaken Identities.</title>
        <authorList>
            <person name="Fogelson S.B."/>
            <person name="Camus A.C."/>
            <person name="Lorenz W."/>
            <person name="Vasireddy R."/>
            <person name="Vasireddy S."/>
            <person name="Smith T."/>
            <person name="Brown-Elliott B.A."/>
            <person name="Wallace R.J.Jr."/>
            <person name="Hasan N.A."/>
            <person name="Reischl U."/>
            <person name="Sanchez S."/>
        </authorList>
    </citation>
    <scope>NUCLEOTIDE SEQUENCE [LARGE SCALE GENOMIC DNA]</scope>
    <source>
        <strain evidence="1 2">15515</strain>
    </source>
</reference>
<proteinExistence type="predicted"/>
<accession>A0A1S1LM73</accession>
<evidence type="ECO:0000313" key="1">
    <source>
        <dbReference type="EMBL" id="OHU47746.1"/>
    </source>
</evidence>
<dbReference type="AlphaFoldDB" id="A0A1S1LM73"/>
<evidence type="ECO:0008006" key="3">
    <source>
        <dbReference type="Google" id="ProtNLM"/>
    </source>
</evidence>
<protein>
    <recommendedName>
        <fullName evidence="3">MarR family transcriptional regulator</fullName>
    </recommendedName>
</protein>
<comment type="caution">
    <text evidence="1">The sequence shown here is derived from an EMBL/GenBank/DDBJ whole genome shotgun (WGS) entry which is preliminary data.</text>
</comment>
<dbReference type="Proteomes" id="UP000180043">
    <property type="component" value="Unassembled WGS sequence"/>
</dbReference>
<evidence type="ECO:0000313" key="2">
    <source>
        <dbReference type="Proteomes" id="UP000180043"/>
    </source>
</evidence>
<organism evidence="1 2">
    <name type="scientific">Mycobacteroides chelonae</name>
    <name type="common">Mycobacterium chelonae</name>
    <dbReference type="NCBI Taxonomy" id="1774"/>
    <lineage>
        <taxon>Bacteria</taxon>
        <taxon>Bacillati</taxon>
        <taxon>Actinomycetota</taxon>
        <taxon>Actinomycetes</taxon>
        <taxon>Mycobacteriales</taxon>
        <taxon>Mycobacteriaceae</taxon>
        <taxon>Mycobacteroides</taxon>
    </lineage>
</organism>
<dbReference type="EMBL" id="MLIQ01000032">
    <property type="protein sequence ID" value="OHU47746.1"/>
    <property type="molecule type" value="Genomic_DNA"/>
</dbReference>
<sequence>MAYESFTPGQKVLIEGMGDWVELALVHWHVQQSDPKAPLSTVQRNTLTLIRSLTDDGLFELGSYPPSASGFVRASDTEGALGQIADAYVNHFADGEWERKWLLNITPKGEQMAQPFMEAYRREWDAQSSE</sequence>
<name>A0A1S1LM73_MYCCH</name>
<gene>
    <name evidence="1" type="ORF">BKG82_25275</name>
</gene>